<gene>
    <name evidence="1" type="ORF">FF38_01842</name>
</gene>
<reference evidence="1 2" key="1">
    <citation type="journal article" date="2015" name="Nat. Commun.">
        <title>Lucilia cuprina genome unlocks parasitic fly biology to underpin future interventions.</title>
        <authorList>
            <person name="Anstead C.A."/>
            <person name="Korhonen P.K."/>
            <person name="Young N.D."/>
            <person name="Hall R.S."/>
            <person name="Jex A.R."/>
            <person name="Murali S.C."/>
            <person name="Hughes D.S."/>
            <person name="Lee S.F."/>
            <person name="Perry T."/>
            <person name="Stroehlein A.J."/>
            <person name="Ansell B.R."/>
            <person name="Breugelmans B."/>
            <person name="Hofmann A."/>
            <person name="Qu J."/>
            <person name="Dugan S."/>
            <person name="Lee S.L."/>
            <person name="Chao H."/>
            <person name="Dinh H."/>
            <person name="Han Y."/>
            <person name="Doddapaneni H.V."/>
            <person name="Worley K.C."/>
            <person name="Muzny D.M."/>
            <person name="Ioannidis P."/>
            <person name="Waterhouse R.M."/>
            <person name="Zdobnov E.M."/>
            <person name="James P.J."/>
            <person name="Bagnall N.H."/>
            <person name="Kotze A.C."/>
            <person name="Gibbs R.A."/>
            <person name="Richards S."/>
            <person name="Batterham P."/>
            <person name="Gasser R.B."/>
        </authorList>
    </citation>
    <scope>NUCLEOTIDE SEQUENCE [LARGE SCALE GENOMIC DNA]</scope>
    <source>
        <strain evidence="1 2">LS</strain>
        <tissue evidence="1">Full body</tissue>
    </source>
</reference>
<dbReference type="Proteomes" id="UP000037069">
    <property type="component" value="Unassembled WGS sequence"/>
</dbReference>
<evidence type="ECO:0000313" key="2">
    <source>
        <dbReference type="Proteomes" id="UP000037069"/>
    </source>
</evidence>
<keyword evidence="2" id="KW-1185">Reference proteome</keyword>
<name>A0A0L0BM68_LUCCU</name>
<organism evidence="1 2">
    <name type="scientific">Lucilia cuprina</name>
    <name type="common">Green bottle fly</name>
    <name type="synonym">Australian sheep blowfly</name>
    <dbReference type="NCBI Taxonomy" id="7375"/>
    <lineage>
        <taxon>Eukaryota</taxon>
        <taxon>Metazoa</taxon>
        <taxon>Ecdysozoa</taxon>
        <taxon>Arthropoda</taxon>
        <taxon>Hexapoda</taxon>
        <taxon>Insecta</taxon>
        <taxon>Pterygota</taxon>
        <taxon>Neoptera</taxon>
        <taxon>Endopterygota</taxon>
        <taxon>Diptera</taxon>
        <taxon>Brachycera</taxon>
        <taxon>Muscomorpha</taxon>
        <taxon>Oestroidea</taxon>
        <taxon>Calliphoridae</taxon>
        <taxon>Luciliinae</taxon>
        <taxon>Lucilia</taxon>
    </lineage>
</organism>
<protein>
    <submittedName>
        <fullName evidence="1">Uncharacterized protein</fullName>
    </submittedName>
</protein>
<dbReference type="OrthoDB" id="8060365at2759"/>
<comment type="caution">
    <text evidence="1">The sequence shown here is derived from an EMBL/GenBank/DDBJ whole genome shotgun (WGS) entry which is preliminary data.</text>
</comment>
<dbReference type="EMBL" id="JRES01001645">
    <property type="protein sequence ID" value="KNC21220.1"/>
    <property type="molecule type" value="Genomic_DNA"/>
</dbReference>
<proteinExistence type="predicted"/>
<accession>A0A0L0BM68</accession>
<evidence type="ECO:0000313" key="1">
    <source>
        <dbReference type="EMBL" id="KNC21220.1"/>
    </source>
</evidence>
<dbReference type="AlphaFoldDB" id="A0A0L0BM68"/>
<sequence>MSDNEDSETNFIGDTILAPERNRAYVVTKTGEKHLLDLDNNALPKTSSNIFALYTPIFSTPTMETISEKLSSHLSKSDKMIKSSSKLFKKLKRLKCQKLNDVFTHRNLETTSTQLLAADSDVTKNLLNQKQSMFVSKSWENTSIETQTDNFLCLCSYIPRHFSTPTGSINYIPTESARKISNES</sequence>